<comment type="caution">
    <text evidence="1">The sequence shown here is derived from an EMBL/GenBank/DDBJ whole genome shotgun (WGS) entry which is preliminary data.</text>
</comment>
<evidence type="ECO:0000313" key="1">
    <source>
        <dbReference type="EMBL" id="MFD1882050.1"/>
    </source>
</evidence>
<evidence type="ECO:0000313" key="2">
    <source>
        <dbReference type="Proteomes" id="UP001597213"/>
    </source>
</evidence>
<dbReference type="Proteomes" id="UP001597213">
    <property type="component" value="Unassembled WGS sequence"/>
</dbReference>
<reference evidence="2" key="1">
    <citation type="journal article" date="2019" name="Int. J. Syst. Evol. Microbiol.">
        <title>The Global Catalogue of Microorganisms (GCM) 10K type strain sequencing project: providing services to taxonomists for standard genome sequencing and annotation.</title>
        <authorList>
            <consortium name="The Broad Institute Genomics Platform"/>
            <consortium name="The Broad Institute Genome Sequencing Center for Infectious Disease"/>
            <person name="Wu L."/>
            <person name="Ma J."/>
        </authorList>
    </citation>
    <scope>NUCLEOTIDE SEQUENCE [LARGE SCALE GENOMIC DNA]</scope>
    <source>
        <strain evidence="2">CCUG 56029</strain>
    </source>
</reference>
<dbReference type="EMBL" id="JBHUEN010000023">
    <property type="protein sequence ID" value="MFD1882050.1"/>
    <property type="molecule type" value="Genomic_DNA"/>
</dbReference>
<sequence length="156" mass="18182">QIWRCPMGASLNTQSPMERFWSISTTTLPDQGQSPDSAFSQFIKTQAVRPGRVDLSSSDFDFIRSIKVYDVDWLQWNHRNSEGDDICWRARRRANIGSYDQQGTFNWHSLDIYDAPTWMEVSVQPRGDCEAEGRFRGIGVEWNDYFGEHGFELVRY</sequence>
<dbReference type="RefSeq" id="WP_379142406.1">
    <property type="nucleotide sequence ID" value="NZ_JBHUEN010000023.1"/>
</dbReference>
<proteinExistence type="predicted"/>
<protein>
    <submittedName>
        <fullName evidence="1">Uncharacterized protein</fullName>
    </submittedName>
</protein>
<name>A0ABW4R7S0_9RHOB</name>
<accession>A0ABW4R7S0</accession>
<keyword evidence="2" id="KW-1185">Reference proteome</keyword>
<gene>
    <name evidence="1" type="ORF">ACFSCT_10000</name>
</gene>
<feature type="non-terminal residue" evidence="1">
    <location>
        <position position="1"/>
    </location>
</feature>
<organism evidence="1 2">
    <name type="scientific">Paracoccus pacificus</name>
    <dbReference type="NCBI Taxonomy" id="1463598"/>
    <lineage>
        <taxon>Bacteria</taxon>
        <taxon>Pseudomonadati</taxon>
        <taxon>Pseudomonadota</taxon>
        <taxon>Alphaproteobacteria</taxon>
        <taxon>Rhodobacterales</taxon>
        <taxon>Paracoccaceae</taxon>
        <taxon>Paracoccus</taxon>
    </lineage>
</organism>